<dbReference type="Proteomes" id="UP001066276">
    <property type="component" value="Chromosome 4_2"/>
</dbReference>
<reference evidence="8" key="1">
    <citation type="journal article" date="2022" name="bioRxiv">
        <title>Sequencing and chromosome-scale assembly of the giantPleurodeles waltlgenome.</title>
        <authorList>
            <person name="Brown T."/>
            <person name="Elewa A."/>
            <person name="Iarovenko S."/>
            <person name="Subramanian E."/>
            <person name="Araus A.J."/>
            <person name="Petzold A."/>
            <person name="Susuki M."/>
            <person name="Suzuki K.-i.T."/>
            <person name="Hayashi T."/>
            <person name="Toyoda A."/>
            <person name="Oliveira C."/>
            <person name="Osipova E."/>
            <person name="Leigh N.D."/>
            <person name="Simon A."/>
            <person name="Yun M.H."/>
        </authorList>
    </citation>
    <scope>NUCLEOTIDE SEQUENCE</scope>
    <source>
        <strain evidence="8">20211129_DDA</strain>
        <tissue evidence="8">Liver</tissue>
    </source>
</reference>
<dbReference type="PROSITE" id="PS50103">
    <property type="entry name" value="ZF_C3H1"/>
    <property type="match status" value="1"/>
</dbReference>
<evidence type="ECO:0000313" key="9">
    <source>
        <dbReference type="Proteomes" id="UP001066276"/>
    </source>
</evidence>
<feature type="domain" description="C3H1-type" evidence="7">
    <location>
        <begin position="64"/>
        <end position="91"/>
    </location>
</feature>
<keyword evidence="3 5" id="KW-0863">Zinc-finger</keyword>
<evidence type="ECO:0000256" key="2">
    <source>
        <dbReference type="ARBA" id="ARBA00022737"/>
    </source>
</evidence>
<keyword evidence="1 5" id="KW-0479">Metal-binding</keyword>
<evidence type="ECO:0000259" key="7">
    <source>
        <dbReference type="PROSITE" id="PS50103"/>
    </source>
</evidence>
<keyword evidence="2" id="KW-0677">Repeat</keyword>
<sequence>MSARKTDYLFCHDFQNKECVRINCRFLHGSREDEEYYRKCGELPPHLSQNFGMGMGVPSTDLSNAEVPVCMDSLKGNCKRGAMCKFRHIQREYNEYEYQYDPRSMEHMPMTPAISTAVRRYDGYDMYNGMYQADPYEDHNSVLKRRRVEGMHYPTYDFSATPVRSVEHRMLEEEVVTLRRRVEELKKQVSNLAAANEVLLEQNAQFRNQAMSSSAAITEQAMVPSVCPVTNYNHSIAQTHTTLSSHAMQPRLVSQHDLMASSGAQSGQATAAGQMNPDITPLSAALAQTIAQGMAPPVSVATVVSMPQPMAPGTAPMASYPIASQSMRITAMPH</sequence>
<keyword evidence="6" id="KW-0175">Coiled coil</keyword>
<gene>
    <name evidence="8" type="ORF">NDU88_001187</name>
</gene>
<evidence type="ECO:0000256" key="6">
    <source>
        <dbReference type="SAM" id="Coils"/>
    </source>
</evidence>
<dbReference type="SMART" id="SM00356">
    <property type="entry name" value="ZnF_C3H1"/>
    <property type="match status" value="2"/>
</dbReference>
<accession>A0AAV7SBX4</accession>
<dbReference type="GO" id="GO:0003723">
    <property type="term" value="F:RNA binding"/>
    <property type="evidence" value="ECO:0007669"/>
    <property type="project" value="TreeGrafter"/>
</dbReference>
<dbReference type="Gene3D" id="3.30.1370.210">
    <property type="match status" value="1"/>
</dbReference>
<dbReference type="EMBL" id="JANPWB010000008">
    <property type="protein sequence ID" value="KAJ1160693.1"/>
    <property type="molecule type" value="Genomic_DNA"/>
</dbReference>
<evidence type="ECO:0000256" key="3">
    <source>
        <dbReference type="ARBA" id="ARBA00022771"/>
    </source>
</evidence>
<keyword evidence="4 5" id="KW-0862">Zinc</keyword>
<evidence type="ECO:0000313" key="8">
    <source>
        <dbReference type="EMBL" id="KAJ1160693.1"/>
    </source>
</evidence>
<dbReference type="PANTHER" id="PTHR12675">
    <property type="entry name" value="MUSCLEBLIND-LIKE PROTEIN"/>
    <property type="match status" value="1"/>
</dbReference>
<dbReference type="GO" id="GO:0008270">
    <property type="term" value="F:zinc ion binding"/>
    <property type="evidence" value="ECO:0007669"/>
    <property type="project" value="UniProtKB-KW"/>
</dbReference>
<dbReference type="InterPro" id="IPR000571">
    <property type="entry name" value="Znf_CCCH"/>
</dbReference>
<evidence type="ECO:0000256" key="1">
    <source>
        <dbReference type="ARBA" id="ARBA00022723"/>
    </source>
</evidence>
<evidence type="ECO:0000256" key="5">
    <source>
        <dbReference type="PROSITE-ProRule" id="PRU00723"/>
    </source>
</evidence>
<dbReference type="PANTHER" id="PTHR12675:SF6">
    <property type="entry name" value="ZINC FINGER CCCH DOMAIN-CONTAINING PROTEIN 10"/>
    <property type="match status" value="1"/>
</dbReference>
<dbReference type="GO" id="GO:0043484">
    <property type="term" value="P:regulation of RNA splicing"/>
    <property type="evidence" value="ECO:0007669"/>
    <property type="project" value="TreeGrafter"/>
</dbReference>
<comment type="caution">
    <text evidence="8">The sequence shown here is derived from an EMBL/GenBank/DDBJ whole genome shotgun (WGS) entry which is preliminary data.</text>
</comment>
<protein>
    <recommendedName>
        <fullName evidence="7">C3H1-type domain-containing protein</fullName>
    </recommendedName>
</protein>
<name>A0AAV7SBX4_PLEWA</name>
<dbReference type="AlphaFoldDB" id="A0AAV7SBX4"/>
<feature type="coiled-coil region" evidence="6">
    <location>
        <begin position="168"/>
        <end position="209"/>
    </location>
</feature>
<organism evidence="8 9">
    <name type="scientific">Pleurodeles waltl</name>
    <name type="common">Iberian ribbed newt</name>
    <dbReference type="NCBI Taxonomy" id="8319"/>
    <lineage>
        <taxon>Eukaryota</taxon>
        <taxon>Metazoa</taxon>
        <taxon>Chordata</taxon>
        <taxon>Craniata</taxon>
        <taxon>Vertebrata</taxon>
        <taxon>Euteleostomi</taxon>
        <taxon>Amphibia</taxon>
        <taxon>Batrachia</taxon>
        <taxon>Caudata</taxon>
        <taxon>Salamandroidea</taxon>
        <taxon>Salamandridae</taxon>
        <taxon>Pleurodelinae</taxon>
        <taxon>Pleurodeles</taxon>
    </lineage>
</organism>
<evidence type="ECO:0000256" key="4">
    <source>
        <dbReference type="ARBA" id="ARBA00022833"/>
    </source>
</evidence>
<proteinExistence type="predicted"/>
<keyword evidence="9" id="KW-1185">Reference proteome</keyword>
<feature type="zinc finger region" description="C3H1-type" evidence="5">
    <location>
        <begin position="64"/>
        <end position="91"/>
    </location>
</feature>